<feature type="transmembrane region" description="Helical" evidence="1">
    <location>
        <begin position="36"/>
        <end position="59"/>
    </location>
</feature>
<feature type="domain" description="DUF3899" evidence="2">
    <location>
        <begin position="30"/>
        <end position="117"/>
    </location>
</feature>
<dbReference type="Pfam" id="PF13038">
    <property type="entry name" value="DUF3899"/>
    <property type="match status" value="1"/>
</dbReference>
<keyword evidence="1" id="KW-0812">Transmembrane</keyword>
<organism evidence="3 4">
    <name type="scientific">Parageobacillus thermoglucosidasius</name>
    <name type="common">Geobacillus thermoglucosidasius</name>
    <dbReference type="NCBI Taxonomy" id="1426"/>
    <lineage>
        <taxon>Bacteria</taxon>
        <taxon>Bacillati</taxon>
        <taxon>Bacillota</taxon>
        <taxon>Bacilli</taxon>
        <taxon>Bacillales</taxon>
        <taxon>Anoxybacillaceae</taxon>
        <taxon>Parageobacillus</taxon>
    </lineage>
</organism>
<proteinExistence type="predicted"/>
<accession>A0A1B7KN86</accession>
<evidence type="ECO:0000259" key="2">
    <source>
        <dbReference type="Pfam" id="PF13038"/>
    </source>
</evidence>
<evidence type="ECO:0000256" key="1">
    <source>
        <dbReference type="SAM" id="Phobius"/>
    </source>
</evidence>
<dbReference type="RefSeq" id="WP_064553119.1">
    <property type="nucleotide sequence ID" value="NZ_LXMA01000042.1"/>
</dbReference>
<keyword evidence="1" id="KW-1133">Transmembrane helix</keyword>
<gene>
    <name evidence="3" type="ORF">A7K69_14185</name>
</gene>
<name>A0A1B7KN86_PARTM</name>
<evidence type="ECO:0000313" key="4">
    <source>
        <dbReference type="Proteomes" id="UP000078290"/>
    </source>
</evidence>
<dbReference type="EMBL" id="LXMA01000042">
    <property type="protein sequence ID" value="OAT71547.1"/>
    <property type="molecule type" value="Genomic_DNA"/>
</dbReference>
<reference evidence="4" key="1">
    <citation type="submission" date="2016-05" db="EMBL/GenBank/DDBJ databases">
        <authorList>
            <person name="Wang W."/>
            <person name="Zhu L."/>
        </authorList>
    </citation>
    <scope>NUCLEOTIDE SEQUENCE [LARGE SCALE GENOMIC DNA]</scope>
    <source>
        <strain evidence="4">W-2</strain>
    </source>
</reference>
<dbReference type="AlphaFoldDB" id="A0A1B7KN86"/>
<evidence type="ECO:0000313" key="3">
    <source>
        <dbReference type="EMBL" id="OAT71547.1"/>
    </source>
</evidence>
<dbReference type="InterPro" id="IPR025007">
    <property type="entry name" value="DUF3899"/>
</dbReference>
<keyword evidence="1" id="KW-0472">Membrane</keyword>
<sequence length="123" mass="14623">MMLYFSTFFCTAAVLLLTKMIYGVNTLTFINQCFLYGLTILVVGACIFIYQTGFFRFFFKGFRQMYQFIVPKPKILIREEERLANDVWWKEWRSRTLNNVKKILLGIGTGSIFISLIYYIKEF</sequence>
<dbReference type="Proteomes" id="UP000078290">
    <property type="component" value="Unassembled WGS sequence"/>
</dbReference>
<dbReference type="OrthoDB" id="2428802at2"/>
<feature type="transmembrane region" description="Helical" evidence="1">
    <location>
        <begin position="103"/>
        <end position="120"/>
    </location>
</feature>
<comment type="caution">
    <text evidence="3">The sequence shown here is derived from an EMBL/GenBank/DDBJ whole genome shotgun (WGS) entry which is preliminary data.</text>
</comment>
<protein>
    <recommendedName>
        <fullName evidence="2">DUF3899 domain-containing protein</fullName>
    </recommendedName>
</protein>